<name>A0A328VFZ4_9CHLR</name>
<keyword evidence="1" id="KW-0808">Transferase</keyword>
<dbReference type="PROSITE" id="PS51186">
    <property type="entry name" value="GNAT"/>
    <property type="match status" value="1"/>
</dbReference>
<dbReference type="Gene3D" id="3.40.630.30">
    <property type="match status" value="1"/>
</dbReference>
<dbReference type="InterPro" id="IPR000182">
    <property type="entry name" value="GNAT_dom"/>
</dbReference>
<feature type="domain" description="N-acetyltransferase" evidence="3">
    <location>
        <begin position="9"/>
        <end position="156"/>
    </location>
</feature>
<evidence type="ECO:0000256" key="1">
    <source>
        <dbReference type="ARBA" id="ARBA00022679"/>
    </source>
</evidence>
<dbReference type="RefSeq" id="WP_112428760.1">
    <property type="nucleotide sequence ID" value="NZ_MCIF01000002.1"/>
</dbReference>
<sequence>MVEERATPLVIRLACEEDIQSIEYLDRFGTSPTRNIHRELEKYFGSVDPSTHERGLIFLGELEGRAVAKAELMLPPADGSEGSRTGYIRRVVVLPEYRQRGLARRLLQFIIDFARQEEQLEALDLHVWEENRPAIRLYESLGFQLQHRELYYRLSL</sequence>
<accession>A0A328VFZ4</accession>
<evidence type="ECO:0000256" key="2">
    <source>
        <dbReference type="ARBA" id="ARBA00023315"/>
    </source>
</evidence>
<proteinExistence type="predicted"/>
<evidence type="ECO:0000313" key="5">
    <source>
        <dbReference type="Proteomes" id="UP000248706"/>
    </source>
</evidence>
<comment type="caution">
    <text evidence="4">The sequence shown here is derived from an EMBL/GenBank/DDBJ whole genome shotgun (WGS) entry which is preliminary data.</text>
</comment>
<dbReference type="CDD" id="cd04301">
    <property type="entry name" value="NAT_SF"/>
    <property type="match status" value="1"/>
</dbReference>
<gene>
    <name evidence="4" type="ORF">A4R35_09410</name>
</gene>
<dbReference type="GO" id="GO:0016747">
    <property type="term" value="F:acyltransferase activity, transferring groups other than amino-acyl groups"/>
    <property type="evidence" value="ECO:0007669"/>
    <property type="project" value="InterPro"/>
</dbReference>
<dbReference type="SUPFAM" id="SSF55729">
    <property type="entry name" value="Acyl-CoA N-acyltransferases (Nat)"/>
    <property type="match status" value="1"/>
</dbReference>
<dbReference type="EMBL" id="MCIF01000002">
    <property type="protein sequence ID" value="RAQ95751.1"/>
    <property type="molecule type" value="Genomic_DNA"/>
</dbReference>
<organism evidence="4 5">
    <name type="scientific">Thermogemmatispora tikiterensis</name>
    <dbReference type="NCBI Taxonomy" id="1825093"/>
    <lineage>
        <taxon>Bacteria</taxon>
        <taxon>Bacillati</taxon>
        <taxon>Chloroflexota</taxon>
        <taxon>Ktedonobacteria</taxon>
        <taxon>Thermogemmatisporales</taxon>
        <taxon>Thermogemmatisporaceae</taxon>
        <taxon>Thermogemmatispora</taxon>
    </lineage>
</organism>
<protein>
    <recommendedName>
        <fullName evidence="3">N-acetyltransferase domain-containing protein</fullName>
    </recommendedName>
</protein>
<dbReference type="InterPro" id="IPR016181">
    <property type="entry name" value="Acyl_CoA_acyltransferase"/>
</dbReference>
<dbReference type="PANTHER" id="PTHR43420:SF47">
    <property type="entry name" value="N-ACETYLTRANSFERASE DOMAIN-CONTAINING PROTEIN"/>
    <property type="match status" value="1"/>
</dbReference>
<reference evidence="4 5" key="1">
    <citation type="submission" date="2016-08" db="EMBL/GenBank/DDBJ databases">
        <title>Analysis of Carbohydrate Active Enzymes in Thermogemmatispora T81 Reveals Carbohydrate Degradation Ability.</title>
        <authorList>
            <person name="Tomazini A."/>
            <person name="Lal S."/>
            <person name="Stott M."/>
            <person name="Henrissat B."/>
            <person name="Polikarpov I."/>
            <person name="Sparling R."/>
            <person name="Levin D.B."/>
        </authorList>
    </citation>
    <scope>NUCLEOTIDE SEQUENCE [LARGE SCALE GENOMIC DNA]</scope>
    <source>
        <strain evidence="4 5">T81</strain>
    </source>
</reference>
<dbReference type="AlphaFoldDB" id="A0A328VFZ4"/>
<keyword evidence="2" id="KW-0012">Acyltransferase</keyword>
<evidence type="ECO:0000259" key="3">
    <source>
        <dbReference type="PROSITE" id="PS51186"/>
    </source>
</evidence>
<dbReference type="PANTHER" id="PTHR43420">
    <property type="entry name" value="ACETYLTRANSFERASE"/>
    <property type="match status" value="1"/>
</dbReference>
<dbReference type="InterPro" id="IPR050680">
    <property type="entry name" value="YpeA/RimI_acetyltransf"/>
</dbReference>
<dbReference type="Proteomes" id="UP000248706">
    <property type="component" value="Unassembled WGS sequence"/>
</dbReference>
<dbReference type="OrthoDB" id="9805924at2"/>
<evidence type="ECO:0000313" key="4">
    <source>
        <dbReference type="EMBL" id="RAQ95751.1"/>
    </source>
</evidence>
<keyword evidence="5" id="KW-1185">Reference proteome</keyword>
<dbReference type="Pfam" id="PF00583">
    <property type="entry name" value="Acetyltransf_1"/>
    <property type="match status" value="1"/>
</dbReference>